<organism evidence="1 2">
    <name type="scientific">Paractinoplanes rishiriensis</name>
    <dbReference type="NCBI Taxonomy" id="1050105"/>
    <lineage>
        <taxon>Bacteria</taxon>
        <taxon>Bacillati</taxon>
        <taxon>Actinomycetota</taxon>
        <taxon>Actinomycetes</taxon>
        <taxon>Micromonosporales</taxon>
        <taxon>Micromonosporaceae</taxon>
        <taxon>Paractinoplanes</taxon>
    </lineage>
</organism>
<dbReference type="Pfam" id="PF19953">
    <property type="entry name" value="EACC1"/>
    <property type="match status" value="1"/>
</dbReference>
<protein>
    <submittedName>
        <fullName evidence="1">Uncharacterized protein</fullName>
    </submittedName>
</protein>
<name>A0A919JYZ3_9ACTN</name>
<keyword evidence="2" id="KW-1185">Reference proteome</keyword>
<dbReference type="Proteomes" id="UP000636960">
    <property type="component" value="Unassembled WGS sequence"/>
</dbReference>
<evidence type="ECO:0000313" key="2">
    <source>
        <dbReference type="Proteomes" id="UP000636960"/>
    </source>
</evidence>
<dbReference type="EMBL" id="BOMV01000035">
    <property type="protein sequence ID" value="GIE95809.1"/>
    <property type="molecule type" value="Genomic_DNA"/>
</dbReference>
<sequence length="116" mass="12073">MHAEIALGDNTTNELGSLYSWLQRDDEFRGRVRTVTSDLKPGDMGSVTEVLTVALGSGGAVATLGGTLNAWIGARRTKVNVEITNGDRTCRVEIDTANAAAAAELLQEAVAATGGL</sequence>
<evidence type="ECO:0000313" key="1">
    <source>
        <dbReference type="EMBL" id="GIE95809.1"/>
    </source>
</evidence>
<reference evidence="1" key="1">
    <citation type="submission" date="2021-01" db="EMBL/GenBank/DDBJ databases">
        <title>Whole genome shotgun sequence of Actinoplanes rishiriensis NBRC 108556.</title>
        <authorList>
            <person name="Komaki H."/>
            <person name="Tamura T."/>
        </authorList>
    </citation>
    <scope>NUCLEOTIDE SEQUENCE</scope>
    <source>
        <strain evidence="1">NBRC 108556</strain>
    </source>
</reference>
<proteinExistence type="predicted"/>
<dbReference type="RefSeq" id="WP_203782098.1">
    <property type="nucleotide sequence ID" value="NZ_BOMV01000035.1"/>
</dbReference>
<accession>A0A919JYZ3</accession>
<dbReference type="AlphaFoldDB" id="A0A919JYZ3"/>
<comment type="caution">
    <text evidence="1">The sequence shown here is derived from an EMBL/GenBank/DDBJ whole genome shotgun (WGS) entry which is preliminary data.</text>
</comment>
<gene>
    <name evidence="1" type="ORF">Ari01nite_32740</name>
</gene>
<dbReference type="InterPro" id="IPR045428">
    <property type="entry name" value="EACC1"/>
</dbReference>